<name>A0AAW6TSJ4_9BACT</name>
<dbReference type="Gene3D" id="2.60.40.10">
    <property type="entry name" value="Immunoglobulins"/>
    <property type="match status" value="1"/>
</dbReference>
<keyword evidence="5 6" id="KW-0720">Serine protease</keyword>
<reference evidence="8" key="1">
    <citation type="submission" date="2023-05" db="EMBL/GenBank/DDBJ databases">
        <title>Anaerotaeda fermentans gen. nov., sp. nov., a novel anaerobic planctomycete of the new family within the order Sedimentisphaerales isolated from Taman Peninsula, Russia.</title>
        <authorList>
            <person name="Khomyakova M.A."/>
            <person name="Merkel A.Y."/>
            <person name="Slobodkin A.I."/>
        </authorList>
    </citation>
    <scope>NUCLEOTIDE SEQUENCE</scope>
    <source>
        <strain evidence="8">M17dextr</strain>
    </source>
</reference>
<accession>A0AAW6TSJ4</accession>
<keyword evidence="4 6" id="KW-0378">Hydrolase</keyword>
<dbReference type="Gene3D" id="2.60.120.260">
    <property type="entry name" value="Galactose-binding domain-like"/>
    <property type="match status" value="1"/>
</dbReference>
<evidence type="ECO:0000256" key="3">
    <source>
        <dbReference type="ARBA" id="ARBA00022729"/>
    </source>
</evidence>
<gene>
    <name evidence="8" type="ORF">QJ522_05855</name>
</gene>
<sequence>MRVALPSQLGWQAQVLSIVVVSMLPLSWAQAAGEGPESAATFHRTSKAAPHRSGRWVDGTCTPYAHFAEIEVVLDASLTAARLARLPRAPGSHVRVFDGGRRATAQLAAMDVGDLIERGHDVTVLRDFLLWEALDSEPAMPDEPPAPPASLHAGGVISDGNDVRQVIPEWEWVYSDIALSTAPSKAVVTGMDVYYEVVHPAVEELWIDLCNASRTRRRTLWPMGTRDGEGLSEMVTGITDFAGEKANQVWSLRATDMRVGNTGSIESWWIKVYYEGPWDVGLHDDRNYPVVVEDAVPYSSTTRGATGQTQSSCGYRDMLDVWHSYTATQTGLVTIRVRSDEFDTTLAVFDTFGTELACGDDDCEGTNSAIVMPMTAGTEYLIRVAGYNYETGDYSLTVTAHPALLAAEPAEPDPPDGAEVDWIEIVLSWDNASVEGRTVEADRNAIRLSQTAPRPLGTIYGADDRMEEYQVTDPNVRTAGSATAVLIRRSDLVDLGNGTFQLNAESFAWWYEHLDPLGTGNALCPDEPFRDQPLAGTCTGVLVASDLVATAGHCISCDRDSGVAVVFDFVMEDEFTATTTLRADQVYGIDEVIGCHEGYPDWGLIRLDRRVVGRTPLPLRRSGRVPDGQLLLVIGHPWGVPRKYDAGATVQQNTEPTFFQANLDTYQGNSGSPVINLDSMQVEGIVCRGMDDFVEDMALGCDRSLVCPDAGCLSDDGAQWEDVTRATTFSMMVPVYDVYLGTDPLHLDLVATDLVVCRYRPQGLRKETTYYWQVAARNACGRVEGPVWSFHTALPPGTALPATATPMGE</sequence>
<dbReference type="InterPro" id="IPR056600">
    <property type="entry name" value="GBD_T9SS_assoc"/>
</dbReference>
<dbReference type="PRINTS" id="PR00839">
    <property type="entry name" value="V8PROTEASE"/>
</dbReference>
<keyword evidence="9" id="KW-1185">Reference proteome</keyword>
<dbReference type="InterPro" id="IPR009003">
    <property type="entry name" value="Peptidase_S1_PA"/>
</dbReference>
<dbReference type="InterPro" id="IPR013783">
    <property type="entry name" value="Ig-like_fold"/>
</dbReference>
<evidence type="ECO:0000256" key="6">
    <source>
        <dbReference type="RuleBase" id="RU004296"/>
    </source>
</evidence>
<evidence type="ECO:0000256" key="5">
    <source>
        <dbReference type="ARBA" id="ARBA00022825"/>
    </source>
</evidence>
<dbReference type="EC" id="3.4.21.-" evidence="6"/>
<comment type="caution">
    <text evidence="8">The sequence shown here is derived from an EMBL/GenBank/DDBJ whole genome shotgun (WGS) entry which is preliminary data.</text>
</comment>
<dbReference type="EMBL" id="JASCXX010000005">
    <property type="protein sequence ID" value="MDI6448560.1"/>
    <property type="molecule type" value="Genomic_DNA"/>
</dbReference>
<evidence type="ECO:0000256" key="2">
    <source>
        <dbReference type="ARBA" id="ARBA00022670"/>
    </source>
</evidence>
<dbReference type="InterPro" id="IPR043504">
    <property type="entry name" value="Peptidase_S1_PA_chymotrypsin"/>
</dbReference>
<dbReference type="Gene3D" id="2.40.10.10">
    <property type="entry name" value="Trypsin-like serine proteases"/>
    <property type="match status" value="2"/>
</dbReference>
<dbReference type="SUPFAM" id="SSF50494">
    <property type="entry name" value="Trypsin-like serine proteases"/>
    <property type="match status" value="1"/>
</dbReference>
<dbReference type="GO" id="GO:0008236">
    <property type="term" value="F:serine-type peptidase activity"/>
    <property type="evidence" value="ECO:0007669"/>
    <property type="project" value="UniProtKB-KW"/>
</dbReference>
<evidence type="ECO:0000256" key="4">
    <source>
        <dbReference type="ARBA" id="ARBA00022801"/>
    </source>
</evidence>
<evidence type="ECO:0000313" key="8">
    <source>
        <dbReference type="EMBL" id="MDI6448560.1"/>
    </source>
</evidence>
<feature type="domain" description="T9SS-like galactose binding" evidence="7">
    <location>
        <begin position="292"/>
        <end position="391"/>
    </location>
</feature>
<keyword evidence="3" id="KW-0732">Signal</keyword>
<proteinExistence type="inferred from homology"/>
<dbReference type="Proteomes" id="UP001431776">
    <property type="component" value="Unassembled WGS sequence"/>
</dbReference>
<protein>
    <recommendedName>
        <fullName evidence="6">Serine protease</fullName>
        <ecNumber evidence="6">3.4.21.-</ecNumber>
    </recommendedName>
</protein>
<dbReference type="GO" id="GO:0006508">
    <property type="term" value="P:proteolysis"/>
    <property type="evidence" value="ECO:0007669"/>
    <property type="project" value="UniProtKB-KW"/>
</dbReference>
<dbReference type="AlphaFoldDB" id="A0AAW6TSJ4"/>
<comment type="similarity">
    <text evidence="1 6">Belongs to the peptidase S1B family.</text>
</comment>
<organism evidence="8 9">
    <name type="scientific">Anaerobaca lacustris</name>
    <dbReference type="NCBI Taxonomy" id="3044600"/>
    <lineage>
        <taxon>Bacteria</taxon>
        <taxon>Pseudomonadati</taxon>
        <taxon>Planctomycetota</taxon>
        <taxon>Phycisphaerae</taxon>
        <taxon>Sedimentisphaerales</taxon>
        <taxon>Anaerobacaceae</taxon>
        <taxon>Anaerobaca</taxon>
    </lineage>
</organism>
<evidence type="ECO:0000313" key="9">
    <source>
        <dbReference type="Proteomes" id="UP001431776"/>
    </source>
</evidence>
<dbReference type="Gene3D" id="2.60.120.380">
    <property type="match status" value="1"/>
</dbReference>
<dbReference type="RefSeq" id="WP_349243971.1">
    <property type="nucleotide sequence ID" value="NZ_JASCXX010000005.1"/>
</dbReference>
<keyword evidence="2 6" id="KW-0645">Protease</keyword>
<dbReference type="InterPro" id="IPR008256">
    <property type="entry name" value="Peptidase_S1B"/>
</dbReference>
<evidence type="ECO:0000256" key="1">
    <source>
        <dbReference type="ARBA" id="ARBA00008764"/>
    </source>
</evidence>
<dbReference type="Pfam" id="PF23759">
    <property type="entry name" value="GBD_T9SS_assoc"/>
    <property type="match status" value="1"/>
</dbReference>
<dbReference type="Pfam" id="PF13365">
    <property type="entry name" value="Trypsin_2"/>
    <property type="match status" value="1"/>
</dbReference>
<evidence type="ECO:0000259" key="7">
    <source>
        <dbReference type="Pfam" id="PF23759"/>
    </source>
</evidence>